<comment type="caution">
    <text evidence="1">The sequence shown here is derived from an EMBL/GenBank/DDBJ whole genome shotgun (WGS) entry which is preliminary data.</text>
</comment>
<name>A0A5N5LRY1_9ROSI</name>
<dbReference type="AlphaFoldDB" id="A0A5N5LRY1"/>
<dbReference type="Proteomes" id="UP000326939">
    <property type="component" value="Chromosome 8"/>
</dbReference>
<proteinExistence type="predicted"/>
<accession>A0A5N5LRY1</accession>
<dbReference type="EMBL" id="VDCV01000008">
    <property type="protein sequence ID" value="KAB5545342.1"/>
    <property type="molecule type" value="Genomic_DNA"/>
</dbReference>
<gene>
    <name evidence="1" type="ORF">DKX38_013454</name>
</gene>
<sequence>MVHWRDHSPIFSTKVNLDGTRKPRPHFDHSSMVKGLAKLMALMIGVAKLPWSTYAKEMVAILEAIRLW</sequence>
<protein>
    <submittedName>
        <fullName evidence="1">Uncharacterized protein</fullName>
    </submittedName>
</protein>
<evidence type="ECO:0000313" key="1">
    <source>
        <dbReference type="EMBL" id="KAB5545342.1"/>
    </source>
</evidence>
<keyword evidence="2" id="KW-1185">Reference proteome</keyword>
<evidence type="ECO:0000313" key="2">
    <source>
        <dbReference type="Proteomes" id="UP000326939"/>
    </source>
</evidence>
<organism evidence="1 2">
    <name type="scientific">Salix brachista</name>
    <dbReference type="NCBI Taxonomy" id="2182728"/>
    <lineage>
        <taxon>Eukaryota</taxon>
        <taxon>Viridiplantae</taxon>
        <taxon>Streptophyta</taxon>
        <taxon>Embryophyta</taxon>
        <taxon>Tracheophyta</taxon>
        <taxon>Spermatophyta</taxon>
        <taxon>Magnoliopsida</taxon>
        <taxon>eudicotyledons</taxon>
        <taxon>Gunneridae</taxon>
        <taxon>Pentapetalae</taxon>
        <taxon>rosids</taxon>
        <taxon>fabids</taxon>
        <taxon>Malpighiales</taxon>
        <taxon>Salicaceae</taxon>
        <taxon>Saliceae</taxon>
        <taxon>Salix</taxon>
    </lineage>
</organism>
<reference evidence="2" key="1">
    <citation type="journal article" date="2019" name="Gigascience">
        <title>De novo genome assembly of the endangered Acer yangbiense, a plant species with extremely small populations endemic to Yunnan Province, China.</title>
        <authorList>
            <person name="Yang J."/>
            <person name="Wariss H.M."/>
            <person name="Tao L."/>
            <person name="Zhang R."/>
            <person name="Yun Q."/>
            <person name="Hollingsworth P."/>
            <person name="Dao Z."/>
            <person name="Luo G."/>
            <person name="Guo H."/>
            <person name="Ma Y."/>
            <person name="Sun W."/>
        </authorList>
    </citation>
    <scope>NUCLEOTIDE SEQUENCE [LARGE SCALE GENOMIC DNA]</scope>
    <source>
        <strain evidence="2">cv. br00</strain>
    </source>
</reference>